<evidence type="ECO:0000256" key="5">
    <source>
        <dbReference type="SAM" id="Phobius"/>
    </source>
</evidence>
<protein>
    <recommendedName>
        <fullName evidence="6">Receptor ligand binding region domain-containing protein</fullName>
    </recommendedName>
</protein>
<evidence type="ECO:0000256" key="2">
    <source>
        <dbReference type="ARBA" id="ARBA00022692"/>
    </source>
</evidence>
<dbReference type="InterPro" id="IPR028082">
    <property type="entry name" value="Peripla_BP_I"/>
</dbReference>
<feature type="transmembrane region" description="Helical" evidence="5">
    <location>
        <begin position="314"/>
        <end position="337"/>
    </location>
</feature>
<sequence>MMNKGCAWFLTGTTMNLLNFVDDTSVIESMQGIVVEYKWYLAYDSLWALAEIVERAWVKLPPRNGTEQEVRSNNYLHDVDEIKSSKHGSVLLEEILKNKMMGISGEFQFENGIRKSPSKAFEKVNVIGKGERRVKVREKSHKGRNLLSPNDLEVILWPGGTTNAPKGTHSLMGINDTEPIRIGFLSTRGFEELVSVYYDHQSNETKFTRFCIDVFKAAIKLLPYQIPYQFIESHPNNSGESTRTSNINYFVQHFNLLMFRKGSPLVRDMSWAIEKLREEGELVKLEVKWFHSKSTGAYEEGHSKNPNAFDLQNFGGLFLISSISLAFALILFLTYVLKQNRHVLKYKFGNLLQYIGWN</sequence>
<comment type="caution">
    <text evidence="7">The sequence shown here is derived from an EMBL/GenBank/DDBJ whole genome shotgun (WGS) entry which is preliminary data.</text>
</comment>
<keyword evidence="3 5" id="KW-1133">Transmembrane helix</keyword>
<evidence type="ECO:0000256" key="1">
    <source>
        <dbReference type="ARBA" id="ARBA00004370"/>
    </source>
</evidence>
<dbReference type="Gene3D" id="3.40.50.2300">
    <property type="match status" value="1"/>
</dbReference>
<evidence type="ECO:0000256" key="3">
    <source>
        <dbReference type="ARBA" id="ARBA00022989"/>
    </source>
</evidence>
<feature type="domain" description="Receptor ligand binding region" evidence="6">
    <location>
        <begin position="25"/>
        <end position="117"/>
    </location>
</feature>
<evidence type="ECO:0000313" key="8">
    <source>
        <dbReference type="Proteomes" id="UP000813462"/>
    </source>
</evidence>
<dbReference type="Gene3D" id="3.40.190.10">
    <property type="entry name" value="Periplasmic binding protein-like II"/>
    <property type="match status" value="2"/>
</dbReference>
<name>A0A978VJW0_ZIZJJ</name>
<dbReference type="AlphaFoldDB" id="A0A978VJW0"/>
<evidence type="ECO:0000256" key="4">
    <source>
        <dbReference type="ARBA" id="ARBA00023136"/>
    </source>
</evidence>
<keyword evidence="4 5" id="KW-0472">Membrane</keyword>
<dbReference type="PANTHER" id="PTHR34836">
    <property type="entry name" value="OS06G0188250 PROTEIN"/>
    <property type="match status" value="1"/>
</dbReference>
<proteinExistence type="predicted"/>
<dbReference type="InterPro" id="IPR015683">
    <property type="entry name" value="Ionotropic_Glu_rcpt"/>
</dbReference>
<dbReference type="SUPFAM" id="SSF53822">
    <property type="entry name" value="Periplasmic binding protein-like I"/>
    <property type="match status" value="1"/>
</dbReference>
<evidence type="ECO:0000313" key="7">
    <source>
        <dbReference type="EMBL" id="KAH7533379.1"/>
    </source>
</evidence>
<keyword evidence="2 5" id="KW-0812">Transmembrane</keyword>
<dbReference type="PANTHER" id="PTHR34836:SF6">
    <property type="entry name" value="PERIPLASMIC BINDING PROTEIN-LIKE I"/>
    <property type="match status" value="1"/>
</dbReference>
<comment type="subcellular location">
    <subcellularLocation>
        <location evidence="1">Membrane</location>
    </subcellularLocation>
</comment>
<dbReference type="GO" id="GO:0016020">
    <property type="term" value="C:membrane"/>
    <property type="evidence" value="ECO:0007669"/>
    <property type="project" value="UniProtKB-SubCell"/>
</dbReference>
<accession>A0A978VJW0</accession>
<dbReference type="SUPFAM" id="SSF53850">
    <property type="entry name" value="Periplasmic binding protein-like II"/>
    <property type="match status" value="1"/>
</dbReference>
<organism evidence="7 8">
    <name type="scientific">Ziziphus jujuba var. spinosa</name>
    <dbReference type="NCBI Taxonomy" id="714518"/>
    <lineage>
        <taxon>Eukaryota</taxon>
        <taxon>Viridiplantae</taxon>
        <taxon>Streptophyta</taxon>
        <taxon>Embryophyta</taxon>
        <taxon>Tracheophyta</taxon>
        <taxon>Spermatophyta</taxon>
        <taxon>Magnoliopsida</taxon>
        <taxon>eudicotyledons</taxon>
        <taxon>Gunneridae</taxon>
        <taxon>Pentapetalae</taxon>
        <taxon>rosids</taxon>
        <taxon>fabids</taxon>
        <taxon>Rosales</taxon>
        <taxon>Rhamnaceae</taxon>
        <taxon>Paliureae</taxon>
        <taxon>Ziziphus</taxon>
    </lineage>
</organism>
<dbReference type="InterPro" id="IPR001828">
    <property type="entry name" value="ANF_lig-bd_rcpt"/>
</dbReference>
<evidence type="ECO:0000259" key="6">
    <source>
        <dbReference type="Pfam" id="PF01094"/>
    </source>
</evidence>
<gene>
    <name evidence="7" type="ORF">FEM48_Zijuj04G0124600</name>
</gene>
<dbReference type="Proteomes" id="UP000813462">
    <property type="component" value="Unassembled WGS sequence"/>
</dbReference>
<reference evidence="7" key="1">
    <citation type="journal article" date="2021" name="Front. Plant Sci.">
        <title>Chromosome-Scale Genome Assembly for Chinese Sour Jujube and Insights Into Its Genome Evolution and Domestication Signature.</title>
        <authorList>
            <person name="Shen L.-Y."/>
            <person name="Luo H."/>
            <person name="Wang X.-L."/>
            <person name="Wang X.-M."/>
            <person name="Qiu X.-J."/>
            <person name="Liu H."/>
            <person name="Zhou S.-S."/>
            <person name="Jia K.-H."/>
            <person name="Nie S."/>
            <person name="Bao Y.-T."/>
            <person name="Zhang R.-G."/>
            <person name="Yun Q.-Z."/>
            <person name="Chai Y.-H."/>
            <person name="Lu J.-Y."/>
            <person name="Li Y."/>
            <person name="Zhao S.-W."/>
            <person name="Mao J.-F."/>
            <person name="Jia S.-G."/>
            <person name="Mao Y.-M."/>
        </authorList>
    </citation>
    <scope>NUCLEOTIDE SEQUENCE</scope>
    <source>
        <strain evidence="7">AT0</strain>
        <tissue evidence="7">Leaf</tissue>
    </source>
</reference>
<dbReference type="EMBL" id="JAEACU010000004">
    <property type="protein sequence ID" value="KAH7533379.1"/>
    <property type="molecule type" value="Genomic_DNA"/>
</dbReference>
<dbReference type="Pfam" id="PF01094">
    <property type="entry name" value="ANF_receptor"/>
    <property type="match status" value="1"/>
</dbReference>